<accession>A0A226EDQ7</accession>
<evidence type="ECO:0000313" key="1">
    <source>
        <dbReference type="EMBL" id="OXA55539.1"/>
    </source>
</evidence>
<name>A0A226EDQ7_FOLCA</name>
<keyword evidence="2" id="KW-1185">Reference proteome</keyword>
<evidence type="ECO:0000313" key="2">
    <source>
        <dbReference type="Proteomes" id="UP000198287"/>
    </source>
</evidence>
<organism evidence="1 2">
    <name type="scientific">Folsomia candida</name>
    <name type="common">Springtail</name>
    <dbReference type="NCBI Taxonomy" id="158441"/>
    <lineage>
        <taxon>Eukaryota</taxon>
        <taxon>Metazoa</taxon>
        <taxon>Ecdysozoa</taxon>
        <taxon>Arthropoda</taxon>
        <taxon>Hexapoda</taxon>
        <taxon>Collembola</taxon>
        <taxon>Entomobryomorpha</taxon>
        <taxon>Isotomoidea</taxon>
        <taxon>Isotomidae</taxon>
        <taxon>Proisotominae</taxon>
        <taxon>Folsomia</taxon>
    </lineage>
</organism>
<protein>
    <submittedName>
        <fullName evidence="1">Uncharacterized protein</fullName>
    </submittedName>
</protein>
<comment type="caution">
    <text evidence="1">The sequence shown here is derived from an EMBL/GenBank/DDBJ whole genome shotgun (WGS) entry which is preliminary data.</text>
</comment>
<sequence>MSYLIRVSNITRGKKIIVSIDNYQEFLIEVKLDFELDDQSDISLQDDQGAEISEKVFSFFVKQQATPNIEFLVKGEIQTELTVNPATISPIVYLSQQYAQPSGSLPHYLDANYFTQ</sequence>
<dbReference type="AlphaFoldDB" id="A0A226EDQ7"/>
<reference evidence="1 2" key="1">
    <citation type="submission" date="2015-12" db="EMBL/GenBank/DDBJ databases">
        <title>The genome of Folsomia candida.</title>
        <authorList>
            <person name="Faddeeva A."/>
            <person name="Derks M.F."/>
            <person name="Anvar Y."/>
            <person name="Smit S."/>
            <person name="Van Straalen N."/>
            <person name="Roelofs D."/>
        </authorList>
    </citation>
    <scope>NUCLEOTIDE SEQUENCE [LARGE SCALE GENOMIC DNA]</scope>
    <source>
        <strain evidence="1 2">VU population</strain>
        <tissue evidence="1">Whole body</tissue>
    </source>
</reference>
<dbReference type="EMBL" id="LNIX01000004">
    <property type="protein sequence ID" value="OXA55539.1"/>
    <property type="molecule type" value="Genomic_DNA"/>
</dbReference>
<gene>
    <name evidence="1" type="ORF">Fcan01_08664</name>
</gene>
<dbReference type="Proteomes" id="UP000198287">
    <property type="component" value="Unassembled WGS sequence"/>
</dbReference>
<feature type="non-terminal residue" evidence="1">
    <location>
        <position position="116"/>
    </location>
</feature>
<proteinExistence type="predicted"/>